<dbReference type="OrthoDB" id="9815749at2"/>
<reference evidence="3 4" key="1">
    <citation type="submission" date="2018-10" db="EMBL/GenBank/DDBJ databases">
        <title>Genomic Encyclopedia of Type Strains, Phase IV (KMG-IV): sequencing the most valuable type-strain genomes for metagenomic binning, comparative biology and taxonomic classification.</title>
        <authorList>
            <person name="Goeker M."/>
        </authorList>
    </citation>
    <scope>NUCLEOTIDE SEQUENCE [LARGE SCALE GENOMIC DNA]</scope>
    <source>
        <strain evidence="3 4">DSM 4734</strain>
    </source>
</reference>
<feature type="signal peptide" evidence="1">
    <location>
        <begin position="1"/>
        <end position="21"/>
    </location>
</feature>
<dbReference type="RefSeq" id="WP_075188688.1">
    <property type="nucleotide sequence ID" value="NZ_RBIM01000001.1"/>
</dbReference>
<proteinExistence type="predicted"/>
<accession>A0A495DLI6</accession>
<evidence type="ECO:0000313" key="4">
    <source>
        <dbReference type="Proteomes" id="UP000273675"/>
    </source>
</evidence>
<keyword evidence="1" id="KW-0732">Signal</keyword>
<dbReference type="AlphaFoldDB" id="A0A495DLI6"/>
<sequence>MFNRIATAFTLAIVCVAPVAAHDLAVPVEHAEVIRLPAEASAIVVGNPSIADAMVHDGRTLIVTGRLQGRTNVIAIDRIGRVIYERDVVVSNPVAGQVALFRGPNQHTLSCGAVCGEVPRVGDDTERTEALTDQQRGRLSIVDTAMSGDNPQ</sequence>
<gene>
    <name evidence="3" type="ORF">C7435_0217</name>
</gene>
<dbReference type="EMBL" id="RBIM01000001">
    <property type="protein sequence ID" value="RKR03778.1"/>
    <property type="molecule type" value="Genomic_DNA"/>
</dbReference>
<dbReference type="Proteomes" id="UP000273675">
    <property type="component" value="Unassembled WGS sequence"/>
</dbReference>
<evidence type="ECO:0000256" key="1">
    <source>
        <dbReference type="SAM" id="SignalP"/>
    </source>
</evidence>
<protein>
    <submittedName>
        <fullName evidence="3">Putative type II/III system pilus formation protein</fullName>
    </submittedName>
</protein>
<dbReference type="InterPro" id="IPR032789">
    <property type="entry name" value="T2SS-T3SS_pil_N"/>
</dbReference>
<evidence type="ECO:0000313" key="3">
    <source>
        <dbReference type="EMBL" id="RKR03778.1"/>
    </source>
</evidence>
<name>A0A495DLI6_9PROT</name>
<organism evidence="3 4">
    <name type="scientific">Maricaulis maris</name>
    <dbReference type="NCBI Taxonomy" id="74318"/>
    <lineage>
        <taxon>Bacteria</taxon>
        <taxon>Pseudomonadati</taxon>
        <taxon>Pseudomonadota</taxon>
        <taxon>Alphaproteobacteria</taxon>
        <taxon>Maricaulales</taxon>
        <taxon>Maricaulaceae</taxon>
        <taxon>Maricaulis</taxon>
    </lineage>
</organism>
<dbReference type="Pfam" id="PF13629">
    <property type="entry name" value="T2SS-T3SS_pil_N"/>
    <property type="match status" value="1"/>
</dbReference>
<feature type="domain" description="Pilus formation protein N-terminal" evidence="2">
    <location>
        <begin position="21"/>
        <end position="91"/>
    </location>
</feature>
<evidence type="ECO:0000259" key="2">
    <source>
        <dbReference type="Pfam" id="PF13629"/>
    </source>
</evidence>
<comment type="caution">
    <text evidence="3">The sequence shown here is derived from an EMBL/GenBank/DDBJ whole genome shotgun (WGS) entry which is preliminary data.</text>
</comment>
<feature type="chain" id="PRO_5019830665" evidence="1">
    <location>
        <begin position="22"/>
        <end position="152"/>
    </location>
</feature>